<keyword evidence="2" id="KW-1185">Reference proteome</keyword>
<dbReference type="InterPro" id="IPR000150">
    <property type="entry name" value="Cof"/>
</dbReference>
<dbReference type="OrthoDB" id="9790031at2"/>
<dbReference type="NCBIfam" id="TIGR00099">
    <property type="entry name" value="Cof-subfamily"/>
    <property type="match status" value="1"/>
</dbReference>
<dbReference type="PANTHER" id="PTHR10000">
    <property type="entry name" value="PHOSPHOSERINE PHOSPHATASE"/>
    <property type="match status" value="1"/>
</dbReference>
<dbReference type="Proteomes" id="UP000307943">
    <property type="component" value="Unassembled WGS sequence"/>
</dbReference>
<dbReference type="SUPFAM" id="SSF56784">
    <property type="entry name" value="HAD-like"/>
    <property type="match status" value="1"/>
</dbReference>
<dbReference type="Gene3D" id="3.40.50.1000">
    <property type="entry name" value="HAD superfamily/HAD-like"/>
    <property type="match status" value="1"/>
</dbReference>
<dbReference type="InterPro" id="IPR023214">
    <property type="entry name" value="HAD_sf"/>
</dbReference>
<dbReference type="SFLD" id="SFLDG01140">
    <property type="entry name" value="C2.B:_Phosphomannomutase_and_P"/>
    <property type="match status" value="1"/>
</dbReference>
<gene>
    <name evidence="1" type="ORF">FE784_11330</name>
</gene>
<proteinExistence type="predicted"/>
<dbReference type="CDD" id="cd07516">
    <property type="entry name" value="HAD_Pase"/>
    <property type="match status" value="1"/>
</dbReference>
<dbReference type="GO" id="GO:0005829">
    <property type="term" value="C:cytosol"/>
    <property type="evidence" value="ECO:0007669"/>
    <property type="project" value="TreeGrafter"/>
</dbReference>
<dbReference type="EMBL" id="VDCQ01000012">
    <property type="protein sequence ID" value="TNJ66259.1"/>
    <property type="molecule type" value="Genomic_DNA"/>
</dbReference>
<dbReference type="NCBIfam" id="TIGR01484">
    <property type="entry name" value="HAD-SF-IIB"/>
    <property type="match status" value="1"/>
</dbReference>
<dbReference type="Pfam" id="PF08282">
    <property type="entry name" value="Hydrolase_3"/>
    <property type="match status" value="1"/>
</dbReference>
<organism evidence="1 2">
    <name type="scientific">Paenibacillus hemerocallicola</name>
    <dbReference type="NCBI Taxonomy" id="1172614"/>
    <lineage>
        <taxon>Bacteria</taxon>
        <taxon>Bacillati</taxon>
        <taxon>Bacillota</taxon>
        <taxon>Bacilli</taxon>
        <taxon>Bacillales</taxon>
        <taxon>Paenibacillaceae</taxon>
        <taxon>Paenibacillus</taxon>
    </lineage>
</organism>
<dbReference type="GO" id="GO:0016791">
    <property type="term" value="F:phosphatase activity"/>
    <property type="evidence" value="ECO:0007669"/>
    <property type="project" value="TreeGrafter"/>
</dbReference>
<name>A0A5C4TCR1_9BACL</name>
<dbReference type="PANTHER" id="PTHR10000:SF8">
    <property type="entry name" value="HAD SUPERFAMILY HYDROLASE-LIKE, TYPE 3"/>
    <property type="match status" value="1"/>
</dbReference>
<protein>
    <submittedName>
        <fullName evidence="1">HAD family phosphatase</fullName>
    </submittedName>
</protein>
<comment type="caution">
    <text evidence="1">The sequence shown here is derived from an EMBL/GenBank/DDBJ whole genome shotgun (WGS) entry which is preliminary data.</text>
</comment>
<sequence>MTYKLLALDIDGTILNERGQLTAATKNSIRAVGEIGVKVVLCTGRSFHQCSWLIDELALTDPIITHNGAAAIHPGTRAILNAYTFDVGEMTPFIALCRNLDIRFYASTAFDVLTERFGEYESELSRTSDIPFSYTDDILKIEEPLLRFTLDDRLRVGGWQHIETTRKKVIRDHVMNVTHHGVNKGEALARLVRSFGIEREEVMAVGNLYNDLTMLEYAGLGVAMDNAPWQIKQRADAVTVSNREDGVHRAIHKYLLN</sequence>
<dbReference type="AlphaFoldDB" id="A0A5C4TCR1"/>
<dbReference type="InterPro" id="IPR006379">
    <property type="entry name" value="HAD-SF_hydro_IIB"/>
</dbReference>
<reference evidence="1 2" key="1">
    <citation type="submission" date="2019-05" db="EMBL/GenBank/DDBJ databases">
        <title>We sequenced the genome of Paenibacillus hemerocallicola KCTC 33185 for further insight into its adaptation and study the phylogeny of Paenibacillus.</title>
        <authorList>
            <person name="Narsing Rao M.P."/>
        </authorList>
    </citation>
    <scope>NUCLEOTIDE SEQUENCE [LARGE SCALE GENOMIC DNA]</scope>
    <source>
        <strain evidence="1 2">KCTC 33185</strain>
    </source>
</reference>
<dbReference type="PROSITE" id="PS01228">
    <property type="entry name" value="COF_1"/>
    <property type="match status" value="1"/>
</dbReference>
<dbReference type="GO" id="GO:0000287">
    <property type="term" value="F:magnesium ion binding"/>
    <property type="evidence" value="ECO:0007669"/>
    <property type="project" value="TreeGrafter"/>
</dbReference>
<evidence type="ECO:0000313" key="2">
    <source>
        <dbReference type="Proteomes" id="UP000307943"/>
    </source>
</evidence>
<accession>A0A5C4TCR1</accession>
<dbReference type="RefSeq" id="WP_139602311.1">
    <property type="nucleotide sequence ID" value="NZ_VDCQ01000012.1"/>
</dbReference>
<dbReference type="SFLD" id="SFLDS00003">
    <property type="entry name" value="Haloacid_Dehalogenase"/>
    <property type="match status" value="1"/>
</dbReference>
<dbReference type="Gene3D" id="3.30.1240.10">
    <property type="match status" value="1"/>
</dbReference>
<dbReference type="InterPro" id="IPR036412">
    <property type="entry name" value="HAD-like_sf"/>
</dbReference>
<evidence type="ECO:0000313" key="1">
    <source>
        <dbReference type="EMBL" id="TNJ66259.1"/>
    </source>
</evidence>